<evidence type="ECO:0000313" key="2">
    <source>
        <dbReference type="Proteomes" id="UP001230649"/>
    </source>
</evidence>
<evidence type="ECO:0000313" key="1">
    <source>
        <dbReference type="EMBL" id="KAJ9090947.1"/>
    </source>
</evidence>
<accession>A0ACC2UX56</accession>
<name>A0ACC2UX56_9TREE</name>
<protein>
    <submittedName>
        <fullName evidence="1">Uncharacterized protein</fullName>
    </submittedName>
</protein>
<gene>
    <name evidence="1" type="ORF">QFC20_007777</name>
</gene>
<keyword evidence="2" id="KW-1185">Reference proteome</keyword>
<dbReference type="EMBL" id="JASBWS010000219">
    <property type="protein sequence ID" value="KAJ9090947.1"/>
    <property type="molecule type" value="Genomic_DNA"/>
</dbReference>
<comment type="caution">
    <text evidence="1">The sequence shown here is derived from an EMBL/GenBank/DDBJ whole genome shotgun (WGS) entry which is preliminary data.</text>
</comment>
<organism evidence="1 2">
    <name type="scientific">Naganishia adeliensis</name>
    <dbReference type="NCBI Taxonomy" id="92952"/>
    <lineage>
        <taxon>Eukaryota</taxon>
        <taxon>Fungi</taxon>
        <taxon>Dikarya</taxon>
        <taxon>Basidiomycota</taxon>
        <taxon>Agaricomycotina</taxon>
        <taxon>Tremellomycetes</taxon>
        <taxon>Filobasidiales</taxon>
        <taxon>Filobasidiaceae</taxon>
        <taxon>Naganishia</taxon>
    </lineage>
</organism>
<sequence length="506" mass="55580">MSSRSIPCRTDQSSTPTKTNGVAESDPQGQMSPNRVLPYTLLITIGPSVTAATSLFVVRYLMCHAYFTHHPSKHGIPSPGDERCNISDVEGLTSSVMAGLTTLDGLLYRVGRRPLLIALPLLAMVSTAALLIAYLVRSDPISYLCLLLNGLFVSASTKAAFTPTLCIADLTNDDNRSKYYSRLESMALFGPCLAFGAHRRGAMISALVNRYTPWVTMPYYNALAFQFLAAVYAFLAIRETMPYDLPEAGSDTASETGSFTIVASAVKKVTVPIRPLRVIMPWRDENGVLRWELLALSISLFATTCGNAWVLAYLAATRATYLFFIFPFILRYGRAAFHWLKTRNERRHVRGEGETRPLLDQRASVASEIRRKNNADEANRFDVFLAFGSVLLDGLSFAFVFMAPSYQYVLASFILVALGSGYIPSYRSVFIAAAPDDRATEALAALDMVLNIAKLTSPPLLGALYTVFVRRGQPEVVFLAAATIFDEMPAKLEHGSLHRKLSSVAC</sequence>
<reference evidence="1" key="1">
    <citation type="submission" date="2023-04" db="EMBL/GenBank/DDBJ databases">
        <title>Draft Genome sequencing of Naganishia species isolated from polar environments using Oxford Nanopore Technology.</title>
        <authorList>
            <person name="Leo P."/>
            <person name="Venkateswaran K."/>
        </authorList>
    </citation>
    <scope>NUCLEOTIDE SEQUENCE</scope>
    <source>
        <strain evidence="1">MNA-CCFEE 5262</strain>
    </source>
</reference>
<dbReference type="Proteomes" id="UP001230649">
    <property type="component" value="Unassembled WGS sequence"/>
</dbReference>
<proteinExistence type="predicted"/>